<dbReference type="EMBL" id="CAADJD010000023">
    <property type="protein sequence ID" value="VFS76055.1"/>
    <property type="molecule type" value="Genomic_DNA"/>
</dbReference>
<dbReference type="RefSeq" id="WP_061279268.1">
    <property type="nucleotide sequence ID" value="NZ_BCTM01000001.1"/>
</dbReference>
<protein>
    <recommendedName>
        <fullName evidence="3">Lipoprotein</fullName>
    </recommendedName>
</protein>
<organism evidence="1 2">
    <name type="scientific">Kluyvera cryocrescens</name>
    <name type="common">Kluyvera citrophila</name>
    <dbReference type="NCBI Taxonomy" id="580"/>
    <lineage>
        <taxon>Bacteria</taxon>
        <taxon>Pseudomonadati</taxon>
        <taxon>Pseudomonadota</taxon>
        <taxon>Gammaproteobacteria</taxon>
        <taxon>Enterobacterales</taxon>
        <taxon>Enterobacteriaceae</taxon>
        <taxon>Kluyvera</taxon>
    </lineage>
</organism>
<reference evidence="1 2" key="1">
    <citation type="submission" date="2019-03" db="EMBL/GenBank/DDBJ databases">
        <authorList>
            <consortium name="Pathogen Informatics"/>
        </authorList>
    </citation>
    <scope>NUCLEOTIDE SEQUENCE [LARGE SCALE GENOMIC DNA]</scope>
    <source>
        <strain evidence="1 2">NCTC12993</strain>
    </source>
</reference>
<name>A0A485BQA8_KLUCR</name>
<accession>A0A485BQA8</accession>
<dbReference type="PROSITE" id="PS51257">
    <property type="entry name" value="PROKAR_LIPOPROTEIN"/>
    <property type="match status" value="1"/>
</dbReference>
<dbReference type="AlphaFoldDB" id="A0A485BQA8"/>
<gene>
    <name evidence="1" type="ORF">NCTC12993_05344</name>
</gene>
<evidence type="ECO:0008006" key="3">
    <source>
        <dbReference type="Google" id="ProtNLM"/>
    </source>
</evidence>
<dbReference type="Proteomes" id="UP000401081">
    <property type="component" value="Unassembled WGS sequence"/>
</dbReference>
<evidence type="ECO:0000313" key="1">
    <source>
        <dbReference type="EMBL" id="VFS76055.1"/>
    </source>
</evidence>
<proteinExistence type="predicted"/>
<keyword evidence="2" id="KW-1185">Reference proteome</keyword>
<evidence type="ECO:0000313" key="2">
    <source>
        <dbReference type="Proteomes" id="UP000401081"/>
    </source>
</evidence>
<sequence length="128" mass="14456">MHKLLFAALVISMLTACSSSPPEELVKINALHIPVVQNTKSPAAPEELATLHQENKQIIDNLTLGLKTDYLLDVKTADIFDDHSQVHQVYLSLSRLDQIRMMNNYYFKEQNFHGLQQVNTSLAPLLRG</sequence>